<evidence type="ECO:0000256" key="5">
    <source>
        <dbReference type="SAM" id="Phobius"/>
    </source>
</evidence>
<dbReference type="CDD" id="cd07185">
    <property type="entry name" value="OmpA_C-like"/>
    <property type="match status" value="1"/>
</dbReference>
<accession>A0AAE7GVY5</accession>
<feature type="transmembrane region" description="Helical" evidence="5">
    <location>
        <begin position="311"/>
        <end position="332"/>
    </location>
</feature>
<evidence type="ECO:0000313" key="7">
    <source>
        <dbReference type="EMBL" id="QLO15599.1"/>
    </source>
</evidence>
<protein>
    <submittedName>
        <fullName evidence="7">OmpA family protein</fullName>
    </submittedName>
</protein>
<comment type="subcellular location">
    <subcellularLocation>
        <location evidence="1">Cell outer membrane</location>
    </subcellularLocation>
</comment>
<name>A0AAE7GVY5_CITFR</name>
<dbReference type="InterPro" id="IPR006665">
    <property type="entry name" value="OmpA-like"/>
</dbReference>
<evidence type="ECO:0000313" key="8">
    <source>
        <dbReference type="Proteomes" id="UP000510650"/>
    </source>
</evidence>
<sequence length="554" mass="61543">MIQLRGIVNYVLATVLALLLIWGFSPVSTGVRGGLSVLILVLAIPGIVYGWRHYSQLASDHSGIDVPLPPESFQGPVVLVCGDSERLFVARGASCESSQGWYLCVQTPEHFAVLVRQIAVQRPGLLMRVSVMLALTPEQHNDEDALKHMLLSWRRVVMQSRRWLSGIPPLWLCCWLNYPECKETARWFIRTPQDAEVQSATGLDDFAPFSSEERPARHFHLTHAIWLDNLLNWLKIVQGDAGRNVPSLFSALRVVCFTSLSGRENNLWQQHIASQTTLSPAVSSESVLLPFPDLALSFLSRRRALTAFQRTVGVSGLLCGVFVGLAMLFSFINNQHLIRVTNDHLTLYSRLTGNPVEPKIQAQDQLRRDVERLDRWYQRGEPLSLSMGLYQGMRLIPPLRAAISDWVPPAKPKIAAPQTVRLDSMSLFDTGKWALKADSTKILIAALVNIKAKPGWLIVVAGHTDDVGDEKSNQQLSLKRAESVRDWMRDTGDVPESCFAVQGYGESRPDKTNDTPEGRAANRRVEISLVPQADACRTPGVKEPSPEGGDALAK</sequence>
<dbReference type="PRINTS" id="PR01021">
    <property type="entry name" value="OMPADOMAIN"/>
</dbReference>
<feature type="domain" description="OmpA-like" evidence="6">
    <location>
        <begin position="415"/>
        <end position="533"/>
    </location>
</feature>
<evidence type="ECO:0000256" key="3">
    <source>
        <dbReference type="PROSITE-ProRule" id="PRU00473"/>
    </source>
</evidence>
<dbReference type="InterPro" id="IPR006664">
    <property type="entry name" value="OMP_bac"/>
</dbReference>
<keyword evidence="5" id="KW-0812">Transmembrane</keyword>
<evidence type="ECO:0000256" key="4">
    <source>
        <dbReference type="SAM" id="MobiDB-lite"/>
    </source>
</evidence>
<dbReference type="RefSeq" id="WP_181218165.1">
    <property type="nucleotide sequence ID" value="NZ_CP055538.1"/>
</dbReference>
<feature type="compositionally biased region" description="Basic and acidic residues" evidence="4">
    <location>
        <begin position="507"/>
        <end position="517"/>
    </location>
</feature>
<evidence type="ECO:0000259" key="6">
    <source>
        <dbReference type="PROSITE" id="PS51123"/>
    </source>
</evidence>
<feature type="transmembrane region" description="Helical" evidence="5">
    <location>
        <begin position="31"/>
        <end position="51"/>
    </location>
</feature>
<dbReference type="PANTHER" id="PTHR30329">
    <property type="entry name" value="STATOR ELEMENT OF FLAGELLAR MOTOR COMPLEX"/>
    <property type="match status" value="1"/>
</dbReference>
<dbReference type="InterPro" id="IPR036737">
    <property type="entry name" value="OmpA-like_sf"/>
</dbReference>
<gene>
    <name evidence="7" type="ORF">HV183_20365</name>
</gene>
<organism evidence="7 8">
    <name type="scientific">Citrobacter freundii</name>
    <dbReference type="NCBI Taxonomy" id="546"/>
    <lineage>
        <taxon>Bacteria</taxon>
        <taxon>Pseudomonadati</taxon>
        <taxon>Pseudomonadota</taxon>
        <taxon>Gammaproteobacteria</taxon>
        <taxon>Enterobacterales</taxon>
        <taxon>Enterobacteriaceae</taxon>
        <taxon>Citrobacter</taxon>
        <taxon>Citrobacter freundii complex</taxon>
    </lineage>
</organism>
<dbReference type="AlphaFoldDB" id="A0AAE7GVY5"/>
<dbReference type="GO" id="GO:0009279">
    <property type="term" value="C:cell outer membrane"/>
    <property type="evidence" value="ECO:0007669"/>
    <property type="project" value="UniProtKB-SubCell"/>
</dbReference>
<feature type="transmembrane region" description="Helical" evidence="5">
    <location>
        <begin position="7"/>
        <end position="25"/>
    </location>
</feature>
<dbReference type="Gene3D" id="3.30.1330.60">
    <property type="entry name" value="OmpA-like domain"/>
    <property type="match status" value="1"/>
</dbReference>
<proteinExistence type="predicted"/>
<dbReference type="PROSITE" id="PS51123">
    <property type="entry name" value="OMPA_2"/>
    <property type="match status" value="1"/>
</dbReference>
<evidence type="ECO:0000256" key="1">
    <source>
        <dbReference type="ARBA" id="ARBA00004442"/>
    </source>
</evidence>
<feature type="region of interest" description="Disordered" evidence="4">
    <location>
        <begin position="502"/>
        <end position="554"/>
    </location>
</feature>
<dbReference type="Proteomes" id="UP000510650">
    <property type="component" value="Chromosome"/>
</dbReference>
<keyword evidence="5" id="KW-1133">Transmembrane helix</keyword>
<dbReference type="EMBL" id="CP055538">
    <property type="protein sequence ID" value="QLO15599.1"/>
    <property type="molecule type" value="Genomic_DNA"/>
</dbReference>
<evidence type="ECO:0000256" key="2">
    <source>
        <dbReference type="ARBA" id="ARBA00023136"/>
    </source>
</evidence>
<keyword evidence="2 3" id="KW-0472">Membrane</keyword>
<reference evidence="8" key="1">
    <citation type="submission" date="2020-06" db="EMBL/GenBank/DDBJ databases">
        <title>REHAB project genomes.</title>
        <authorList>
            <person name="Shaw L.P."/>
        </authorList>
    </citation>
    <scope>NUCLEOTIDE SEQUENCE [LARGE SCALE GENOMIC DNA]</scope>
    <source>
        <strain evidence="8">RHBSTW-00398</strain>
    </source>
</reference>
<dbReference type="PANTHER" id="PTHR30329:SF20">
    <property type="entry name" value="EXPORTED PROTEIN"/>
    <property type="match status" value="1"/>
</dbReference>
<dbReference type="InterPro" id="IPR050330">
    <property type="entry name" value="Bact_OuterMem_StrucFunc"/>
</dbReference>
<dbReference type="Pfam" id="PF00691">
    <property type="entry name" value="OmpA"/>
    <property type="match status" value="1"/>
</dbReference>
<dbReference type="SUPFAM" id="SSF103088">
    <property type="entry name" value="OmpA-like"/>
    <property type="match status" value="1"/>
</dbReference>